<dbReference type="PANTHER" id="PTHR13618:SF1">
    <property type="entry name" value="PROTEIN ROGDI HOMOLOG"/>
    <property type="match status" value="1"/>
</dbReference>
<reference evidence="2" key="1">
    <citation type="journal article" date="2018" name="Nat. Microbiol.">
        <title>Leveraging single-cell genomics to expand the fungal tree of life.</title>
        <authorList>
            <person name="Ahrendt S.R."/>
            <person name="Quandt C.A."/>
            <person name="Ciobanu D."/>
            <person name="Clum A."/>
            <person name="Salamov A."/>
            <person name="Andreopoulos B."/>
            <person name="Cheng J.F."/>
            <person name="Woyke T."/>
            <person name="Pelin A."/>
            <person name="Henrissat B."/>
            <person name="Reynolds N.K."/>
            <person name="Benny G.L."/>
            <person name="Smith M.E."/>
            <person name="James T.Y."/>
            <person name="Grigoriev I.V."/>
        </authorList>
    </citation>
    <scope>NUCLEOTIDE SEQUENCE [LARGE SCALE GENOMIC DNA]</scope>
    <source>
        <strain evidence="2">Baker2002</strain>
    </source>
</reference>
<dbReference type="EMBL" id="ML004510">
    <property type="protein sequence ID" value="RKP29104.1"/>
    <property type="molecule type" value="Genomic_DNA"/>
</dbReference>
<dbReference type="Proteomes" id="UP000268321">
    <property type="component" value="Unassembled WGS sequence"/>
</dbReference>
<evidence type="ECO:0000313" key="2">
    <source>
        <dbReference type="Proteomes" id="UP000268321"/>
    </source>
</evidence>
<name>A0A4P9Z8P9_9ASCO</name>
<evidence type="ECO:0000313" key="1">
    <source>
        <dbReference type="EMBL" id="RKP29104.1"/>
    </source>
</evidence>
<organism evidence="1 2">
    <name type="scientific">Metschnikowia bicuspidata</name>
    <dbReference type="NCBI Taxonomy" id="27322"/>
    <lineage>
        <taxon>Eukaryota</taxon>
        <taxon>Fungi</taxon>
        <taxon>Dikarya</taxon>
        <taxon>Ascomycota</taxon>
        <taxon>Saccharomycotina</taxon>
        <taxon>Pichiomycetes</taxon>
        <taxon>Metschnikowiaceae</taxon>
        <taxon>Metschnikowia</taxon>
    </lineage>
</organism>
<dbReference type="GO" id="GO:0043291">
    <property type="term" value="C:RAVE complex"/>
    <property type="evidence" value="ECO:0007669"/>
    <property type="project" value="TreeGrafter"/>
</dbReference>
<dbReference type="Pfam" id="PF10259">
    <property type="entry name" value="Rogdi_lz"/>
    <property type="match status" value="1"/>
</dbReference>
<protein>
    <recommendedName>
        <fullName evidence="3">RAVE subunit 2/Rogdi</fullName>
    </recommendedName>
</protein>
<dbReference type="PANTHER" id="PTHR13618">
    <property type="entry name" value="LEUCINE ZIPPER CONTAINING TRANSCRIPTION FACTOR LZF1"/>
    <property type="match status" value="1"/>
</dbReference>
<gene>
    <name evidence="1" type="ORF">METBISCDRAFT_19435</name>
</gene>
<proteinExistence type="predicted"/>
<dbReference type="InterPro" id="IPR028241">
    <property type="entry name" value="RAVE2/Rogdi"/>
</dbReference>
<dbReference type="AlphaFoldDB" id="A0A4P9Z8P9"/>
<evidence type="ECO:0008006" key="3">
    <source>
        <dbReference type="Google" id="ProtNLM"/>
    </source>
</evidence>
<sequence length="319" mass="35934">MVPYEEVQAQSRQRELHWLLEEVVKSEFVWLIEILHICSNLLLYNSPRLPDPAALIERSPSITLAVSSRKLEELKGILVRDGAHVTKLNVSLRERHFNRLASRLVLKKPMVLPQIINAKRSIDNAVELIVQALSLLEVTPGNNEDAALSLKELQVAKNSLQLPTEPELVFPAHVTPKGSFEPEISSQIAVDVYISQAEVCVDLKDLHVVTQKPWSEIDAATGQSYADQVREQILRKKDVDKDDKTDLGVMGLISKRIRKPKYESQDFIARCVTFNNLVVIVTKKIEVSTADPILVSVITKLDSVEHVVSSFLENIRKLM</sequence>
<dbReference type="OrthoDB" id="66510at2759"/>
<keyword evidence="2" id="KW-1185">Reference proteome</keyword>
<accession>A0A4P9Z8P9</accession>